<gene>
    <name evidence="5" type="ORF">V1633_16115</name>
</gene>
<dbReference type="Gene3D" id="3.40.50.150">
    <property type="entry name" value="Vaccinia Virus protein VP39"/>
    <property type="match status" value="1"/>
</dbReference>
<reference evidence="5 6" key="1">
    <citation type="submission" date="2024-01" db="EMBL/GenBank/DDBJ databases">
        <title>Genome insights into Plantactinospora sonchi sp. nov.</title>
        <authorList>
            <person name="Wang L."/>
        </authorList>
    </citation>
    <scope>NUCLEOTIDE SEQUENCE [LARGE SCALE GENOMIC DNA]</scope>
    <source>
        <strain evidence="5 6">NEAU-QY2</strain>
    </source>
</reference>
<comment type="caution">
    <text evidence="5">The sequence shown here is derived from an EMBL/GenBank/DDBJ whole genome shotgun (WGS) entry which is preliminary data.</text>
</comment>
<dbReference type="PANTHER" id="PTHR43861:SF1">
    <property type="entry name" value="TRANS-ACONITATE 2-METHYLTRANSFERASE"/>
    <property type="match status" value="1"/>
</dbReference>
<feature type="region of interest" description="Disordered" evidence="3">
    <location>
        <begin position="150"/>
        <end position="169"/>
    </location>
</feature>
<dbReference type="Proteomes" id="UP001332243">
    <property type="component" value="Unassembled WGS sequence"/>
</dbReference>
<evidence type="ECO:0000259" key="4">
    <source>
        <dbReference type="Pfam" id="PF13649"/>
    </source>
</evidence>
<dbReference type="EMBL" id="JAZGQK010000012">
    <property type="protein sequence ID" value="MEE6260016.1"/>
    <property type="molecule type" value="Genomic_DNA"/>
</dbReference>
<name>A0ABU7RUH5_9ACTN</name>
<keyword evidence="2" id="KW-0808">Transferase</keyword>
<evidence type="ECO:0000256" key="3">
    <source>
        <dbReference type="SAM" id="MobiDB-lite"/>
    </source>
</evidence>
<sequence length="261" mass="28919">MTHDHMIELLDLDAEVLHDYFHDLISWVGREAPDHPHIVDLGAGSGTASLALARELPDSRITAVDMSPDMLTHLRDRADAAGLGNRIRTLEADLDQPWPDLGPTHVIWAAASMHHLADPAKALASAYAALRPGGLLVIAELDSFPRFLADTPDEDVESRGHTESAKRRHEAGMHMHENWGDRMRQTGFTSVTERHFDINLRPPLPAAATRYAEVSLSRMRHSLEERLSPADLAALDNIVAGLAGRDDLSVRTERTVWLARR</sequence>
<dbReference type="CDD" id="cd02440">
    <property type="entry name" value="AdoMet_MTases"/>
    <property type="match status" value="1"/>
</dbReference>
<accession>A0ABU7RUH5</accession>
<dbReference type="GO" id="GO:0008168">
    <property type="term" value="F:methyltransferase activity"/>
    <property type="evidence" value="ECO:0007669"/>
    <property type="project" value="UniProtKB-KW"/>
</dbReference>
<dbReference type="PANTHER" id="PTHR43861">
    <property type="entry name" value="TRANS-ACONITATE 2-METHYLTRANSFERASE-RELATED"/>
    <property type="match status" value="1"/>
</dbReference>
<organism evidence="5 6">
    <name type="scientific">Plantactinospora sonchi</name>
    <dbReference type="NCBI Taxonomy" id="1544735"/>
    <lineage>
        <taxon>Bacteria</taxon>
        <taxon>Bacillati</taxon>
        <taxon>Actinomycetota</taxon>
        <taxon>Actinomycetes</taxon>
        <taxon>Micromonosporales</taxon>
        <taxon>Micromonosporaceae</taxon>
        <taxon>Plantactinospora</taxon>
    </lineage>
</organism>
<keyword evidence="6" id="KW-1185">Reference proteome</keyword>
<protein>
    <submittedName>
        <fullName evidence="5">Methyltransferase domain-containing protein</fullName>
    </submittedName>
</protein>
<evidence type="ECO:0000313" key="6">
    <source>
        <dbReference type="Proteomes" id="UP001332243"/>
    </source>
</evidence>
<dbReference type="RefSeq" id="WP_331215120.1">
    <property type="nucleotide sequence ID" value="NZ_JAZGQK010000012.1"/>
</dbReference>
<dbReference type="Pfam" id="PF13649">
    <property type="entry name" value="Methyltransf_25"/>
    <property type="match status" value="1"/>
</dbReference>
<evidence type="ECO:0000313" key="5">
    <source>
        <dbReference type="EMBL" id="MEE6260016.1"/>
    </source>
</evidence>
<dbReference type="InterPro" id="IPR041698">
    <property type="entry name" value="Methyltransf_25"/>
</dbReference>
<proteinExistence type="predicted"/>
<dbReference type="GO" id="GO:0032259">
    <property type="term" value="P:methylation"/>
    <property type="evidence" value="ECO:0007669"/>
    <property type="project" value="UniProtKB-KW"/>
</dbReference>
<dbReference type="InterPro" id="IPR029063">
    <property type="entry name" value="SAM-dependent_MTases_sf"/>
</dbReference>
<feature type="compositionally biased region" description="Basic and acidic residues" evidence="3">
    <location>
        <begin position="157"/>
        <end position="169"/>
    </location>
</feature>
<evidence type="ECO:0000256" key="1">
    <source>
        <dbReference type="ARBA" id="ARBA00022603"/>
    </source>
</evidence>
<feature type="domain" description="Methyltransferase" evidence="4">
    <location>
        <begin position="38"/>
        <end position="134"/>
    </location>
</feature>
<evidence type="ECO:0000256" key="2">
    <source>
        <dbReference type="ARBA" id="ARBA00022679"/>
    </source>
</evidence>
<dbReference type="SUPFAM" id="SSF53335">
    <property type="entry name" value="S-adenosyl-L-methionine-dependent methyltransferases"/>
    <property type="match status" value="1"/>
</dbReference>
<keyword evidence="1 5" id="KW-0489">Methyltransferase</keyword>